<evidence type="ECO:0000256" key="1">
    <source>
        <dbReference type="SAM" id="MobiDB-lite"/>
    </source>
</evidence>
<feature type="region of interest" description="Disordered" evidence="1">
    <location>
        <begin position="19"/>
        <end position="84"/>
    </location>
</feature>
<evidence type="ECO:0000313" key="3">
    <source>
        <dbReference type="Proteomes" id="UP000035444"/>
    </source>
</evidence>
<reference evidence="2 3" key="1">
    <citation type="submission" date="2015-03" db="EMBL/GenBank/DDBJ databases">
        <title>Genome Sequence of Kiloniella spongiae MEBiC09566, isolated from a marine sponge.</title>
        <authorList>
            <person name="Shao Z."/>
            <person name="Wang L."/>
            <person name="Li X."/>
        </authorList>
    </citation>
    <scope>NUCLEOTIDE SEQUENCE [LARGE SCALE GENOMIC DNA]</scope>
    <source>
        <strain evidence="2 3">MEBiC09566</strain>
    </source>
</reference>
<dbReference type="STRING" id="1489064.WH96_20665"/>
<organism evidence="2 3">
    <name type="scientific">Kiloniella spongiae</name>
    <dbReference type="NCBI Taxonomy" id="1489064"/>
    <lineage>
        <taxon>Bacteria</taxon>
        <taxon>Pseudomonadati</taxon>
        <taxon>Pseudomonadota</taxon>
        <taxon>Alphaproteobacteria</taxon>
        <taxon>Rhodospirillales</taxon>
        <taxon>Kiloniellaceae</taxon>
        <taxon>Kiloniella</taxon>
    </lineage>
</organism>
<keyword evidence="3" id="KW-1185">Reference proteome</keyword>
<proteinExistence type="predicted"/>
<feature type="compositionally biased region" description="Basic and acidic residues" evidence="1">
    <location>
        <begin position="73"/>
        <end position="84"/>
    </location>
</feature>
<name>A0A0H2MQA1_9PROT</name>
<accession>A0A0H2MQA1</accession>
<evidence type="ECO:0000313" key="2">
    <source>
        <dbReference type="EMBL" id="KLN58875.1"/>
    </source>
</evidence>
<sequence length="84" mass="9590">MREQTFGFGFFHSEEYKEPVSGKTGKEAAKDVPSWAKGERPKKNQSGKNWAKDLLDKKYGKDNWGKGPGSEFNKIKKYGDRGFK</sequence>
<dbReference type="AlphaFoldDB" id="A0A0H2MQA1"/>
<feature type="compositionally biased region" description="Basic and acidic residues" evidence="1">
    <location>
        <begin position="50"/>
        <end position="64"/>
    </location>
</feature>
<feature type="compositionally biased region" description="Basic and acidic residues" evidence="1">
    <location>
        <begin position="19"/>
        <end position="30"/>
    </location>
</feature>
<dbReference type="Proteomes" id="UP000035444">
    <property type="component" value="Unassembled WGS sequence"/>
</dbReference>
<gene>
    <name evidence="2" type="ORF">WH96_20665</name>
</gene>
<dbReference type="EMBL" id="LAQL01000033">
    <property type="protein sequence ID" value="KLN58875.1"/>
    <property type="molecule type" value="Genomic_DNA"/>
</dbReference>
<protein>
    <submittedName>
        <fullName evidence="2">Uncharacterized protein</fullName>
    </submittedName>
</protein>
<comment type="caution">
    <text evidence="2">The sequence shown here is derived from an EMBL/GenBank/DDBJ whole genome shotgun (WGS) entry which is preliminary data.</text>
</comment>